<dbReference type="SUPFAM" id="SSF103481">
    <property type="entry name" value="Multidrug resistance efflux transporter EmrE"/>
    <property type="match status" value="1"/>
</dbReference>
<feature type="transmembrane region" description="Helical" evidence="2">
    <location>
        <begin position="101"/>
        <end position="121"/>
    </location>
</feature>
<feature type="transmembrane region" description="Helical" evidence="2">
    <location>
        <begin position="133"/>
        <end position="150"/>
    </location>
</feature>
<feature type="transmembrane region" description="Helical" evidence="2">
    <location>
        <begin position="12"/>
        <end position="31"/>
    </location>
</feature>
<feature type="transmembrane region" description="Helical" evidence="2">
    <location>
        <begin position="275"/>
        <end position="293"/>
    </location>
</feature>
<dbReference type="RefSeq" id="WP_153026939.1">
    <property type="nucleotide sequence ID" value="NZ_WIAO01000029.1"/>
</dbReference>
<evidence type="ECO:0000256" key="1">
    <source>
        <dbReference type="ARBA" id="ARBA00007362"/>
    </source>
</evidence>
<keyword evidence="5" id="KW-1185">Reference proteome</keyword>
<feature type="transmembrane region" description="Helical" evidence="2">
    <location>
        <begin position="189"/>
        <end position="208"/>
    </location>
</feature>
<comment type="caution">
    <text evidence="4">The sequence shown here is derived from an EMBL/GenBank/DDBJ whole genome shotgun (WGS) entry which is preliminary data.</text>
</comment>
<dbReference type="Pfam" id="PF00892">
    <property type="entry name" value="EamA"/>
    <property type="match status" value="1"/>
</dbReference>
<gene>
    <name evidence="4" type="ORF">GFD30_19930</name>
</gene>
<feature type="transmembrane region" description="Helical" evidence="2">
    <location>
        <begin position="246"/>
        <end position="263"/>
    </location>
</feature>
<sequence length="315" mass="31497">MVTRLLGRTAVLSALMVVLLAAGWLLSGHLVAGVHPLAVAAGRTAASFAVLAALAAAVPSLRAGARTAAARPWAVAYLALLGFVLYYTGTLLGVDRIGASRVGLIVSLLPCITFAIGITAFGEKATARKTTGTLLAAAAAIAYAATGTGGTGLDGAVLAGAALAFGGTVAYALYGYVYRARLGDLAPPAALPAVTGAAALALGALAAAAVPLREIAFEDWVGIALLGAALTAPVFVLAHELILRRGPLYTSAVALLVPFLVRLGEWGLGWAGPPGPVALALLTACAAGVWLTVREPSRTTSGRRSATVATEESTP</sequence>
<feature type="domain" description="EamA" evidence="3">
    <location>
        <begin position="11"/>
        <end position="141"/>
    </location>
</feature>
<evidence type="ECO:0000313" key="4">
    <source>
        <dbReference type="EMBL" id="MQM27820.1"/>
    </source>
</evidence>
<dbReference type="EMBL" id="WIAO01000029">
    <property type="protein sequence ID" value="MQM27820.1"/>
    <property type="molecule type" value="Genomic_DNA"/>
</dbReference>
<evidence type="ECO:0000259" key="3">
    <source>
        <dbReference type="Pfam" id="PF00892"/>
    </source>
</evidence>
<feature type="transmembrane region" description="Helical" evidence="2">
    <location>
        <begin position="156"/>
        <end position="177"/>
    </location>
</feature>
<feature type="transmembrane region" description="Helical" evidence="2">
    <location>
        <begin position="220"/>
        <end position="239"/>
    </location>
</feature>
<proteinExistence type="inferred from homology"/>
<keyword evidence="2" id="KW-0812">Transmembrane</keyword>
<organism evidence="4 5">
    <name type="scientific">Glycomyces albidus</name>
    <dbReference type="NCBI Taxonomy" id="2656774"/>
    <lineage>
        <taxon>Bacteria</taxon>
        <taxon>Bacillati</taxon>
        <taxon>Actinomycetota</taxon>
        <taxon>Actinomycetes</taxon>
        <taxon>Glycomycetales</taxon>
        <taxon>Glycomycetaceae</taxon>
        <taxon>Glycomyces</taxon>
    </lineage>
</organism>
<feature type="transmembrane region" description="Helical" evidence="2">
    <location>
        <begin position="37"/>
        <end position="58"/>
    </location>
</feature>
<evidence type="ECO:0000256" key="2">
    <source>
        <dbReference type="SAM" id="Phobius"/>
    </source>
</evidence>
<protein>
    <submittedName>
        <fullName evidence="4">EamA family transporter</fullName>
    </submittedName>
</protein>
<keyword evidence="2" id="KW-0472">Membrane</keyword>
<keyword evidence="2" id="KW-1133">Transmembrane helix</keyword>
<dbReference type="GO" id="GO:0016020">
    <property type="term" value="C:membrane"/>
    <property type="evidence" value="ECO:0007669"/>
    <property type="project" value="InterPro"/>
</dbReference>
<accession>A0A6L5GDR1</accession>
<name>A0A6L5GDR1_9ACTN</name>
<evidence type="ECO:0000313" key="5">
    <source>
        <dbReference type="Proteomes" id="UP000477750"/>
    </source>
</evidence>
<feature type="transmembrane region" description="Helical" evidence="2">
    <location>
        <begin position="70"/>
        <end position="89"/>
    </location>
</feature>
<dbReference type="AlphaFoldDB" id="A0A6L5GDR1"/>
<reference evidence="4 5" key="1">
    <citation type="submission" date="2019-10" db="EMBL/GenBank/DDBJ databases">
        <title>Glycomyces albidus sp. nov., a novel actinomycete isolated from rhizosphere soil of wheat (Triticum aestivum L.).</title>
        <authorList>
            <person name="Qian L."/>
        </authorList>
    </citation>
    <scope>NUCLEOTIDE SEQUENCE [LARGE SCALE GENOMIC DNA]</scope>
    <source>
        <strain evidence="4 5">NEAU-7082</strain>
    </source>
</reference>
<dbReference type="Proteomes" id="UP000477750">
    <property type="component" value="Unassembled WGS sequence"/>
</dbReference>
<dbReference type="InterPro" id="IPR037185">
    <property type="entry name" value="EmrE-like"/>
</dbReference>
<comment type="similarity">
    <text evidence="1">Belongs to the EamA transporter family.</text>
</comment>
<dbReference type="InterPro" id="IPR000620">
    <property type="entry name" value="EamA_dom"/>
</dbReference>